<dbReference type="InterPro" id="IPR001841">
    <property type="entry name" value="Znf_RING"/>
</dbReference>
<dbReference type="Gene3D" id="3.30.40.10">
    <property type="entry name" value="Zinc/RING finger domain, C3HC4 (zinc finger)"/>
    <property type="match status" value="1"/>
</dbReference>
<dbReference type="CDD" id="cd20358">
    <property type="entry name" value="Rcat_RBR_HOIL1"/>
    <property type="match status" value="1"/>
</dbReference>
<evidence type="ECO:0000256" key="2">
    <source>
        <dbReference type="ARBA" id="ARBA00022679"/>
    </source>
</evidence>
<evidence type="ECO:0000256" key="8">
    <source>
        <dbReference type="PROSITE-ProRule" id="PRU00175"/>
    </source>
</evidence>
<dbReference type="Gene3D" id="1.20.120.1750">
    <property type="match status" value="1"/>
</dbReference>
<evidence type="ECO:0000256" key="1">
    <source>
        <dbReference type="ARBA" id="ARBA00004906"/>
    </source>
</evidence>
<evidence type="ECO:0000256" key="4">
    <source>
        <dbReference type="ARBA" id="ARBA00022737"/>
    </source>
</evidence>
<dbReference type="FunFam" id="1.20.120.1750:FF:000026">
    <property type="entry name" value="RANBP2-type and C3HC4-type zinc finger containing 1"/>
    <property type="match status" value="1"/>
</dbReference>
<keyword evidence="6" id="KW-0833">Ubl conjugation pathway</keyword>
<dbReference type="AlphaFoldDB" id="A0ABD0YT48"/>
<evidence type="ECO:0000256" key="3">
    <source>
        <dbReference type="ARBA" id="ARBA00022723"/>
    </source>
</evidence>
<dbReference type="InterPro" id="IPR044066">
    <property type="entry name" value="TRIAD_supradom"/>
</dbReference>
<proteinExistence type="predicted"/>
<keyword evidence="7" id="KW-0862">Zinc</keyword>
<keyword evidence="12" id="KW-1185">Reference proteome</keyword>
<dbReference type="GO" id="GO:0008270">
    <property type="term" value="F:zinc ion binding"/>
    <property type="evidence" value="ECO:0007669"/>
    <property type="project" value="UniProtKB-KW"/>
</dbReference>
<evidence type="ECO:0000256" key="6">
    <source>
        <dbReference type="ARBA" id="ARBA00022786"/>
    </source>
</evidence>
<keyword evidence="4" id="KW-0677">Repeat</keyword>
<dbReference type="SMART" id="SM00184">
    <property type="entry name" value="RING"/>
    <property type="match status" value="1"/>
</dbReference>
<dbReference type="PROSITE" id="PS00518">
    <property type="entry name" value="ZF_RING_1"/>
    <property type="match status" value="1"/>
</dbReference>
<dbReference type="Pfam" id="PF13445">
    <property type="entry name" value="zf-RING_UBOX"/>
    <property type="match status" value="1"/>
</dbReference>
<dbReference type="InterPro" id="IPR013087">
    <property type="entry name" value="Znf_C2H2_type"/>
</dbReference>
<dbReference type="EMBL" id="JBFDAA010000010">
    <property type="protein sequence ID" value="KAL1124363.1"/>
    <property type="molecule type" value="Genomic_DNA"/>
</dbReference>
<evidence type="ECO:0000259" key="9">
    <source>
        <dbReference type="PROSITE" id="PS50089"/>
    </source>
</evidence>
<dbReference type="PROSITE" id="PS50089">
    <property type="entry name" value="ZF_RING_2"/>
    <property type="match status" value="1"/>
</dbReference>
<comment type="caution">
    <text evidence="11">The sequence shown here is derived from an EMBL/GenBank/DDBJ whole genome shotgun (WGS) entry which is preliminary data.</text>
</comment>
<dbReference type="Proteomes" id="UP001558652">
    <property type="component" value="Unassembled WGS sequence"/>
</dbReference>
<dbReference type="PANTHER" id="PTHR22770:SF13">
    <property type="entry name" value="RING-TYPE DOMAIN-CONTAINING PROTEIN"/>
    <property type="match status" value="1"/>
</dbReference>
<dbReference type="InterPro" id="IPR051628">
    <property type="entry name" value="LUBAC_E3_Ligases"/>
</dbReference>
<dbReference type="SUPFAM" id="SSF57850">
    <property type="entry name" value="RING/U-box"/>
    <property type="match status" value="3"/>
</dbReference>
<keyword evidence="2" id="KW-0808">Transferase</keyword>
<dbReference type="PANTHER" id="PTHR22770">
    <property type="entry name" value="UBIQUITIN CONJUGATING ENZYME 7 INTERACTING PROTEIN-RELATED"/>
    <property type="match status" value="1"/>
</dbReference>
<keyword evidence="3" id="KW-0479">Metal-binding</keyword>
<accession>A0ABD0YT48</accession>
<evidence type="ECO:0000313" key="11">
    <source>
        <dbReference type="EMBL" id="KAL1124363.1"/>
    </source>
</evidence>
<comment type="pathway">
    <text evidence="1">Protein modification; protein ubiquitination.</text>
</comment>
<dbReference type="InterPro" id="IPR013083">
    <property type="entry name" value="Znf_RING/FYVE/PHD"/>
</dbReference>
<gene>
    <name evidence="11" type="ORF">AAG570_000992</name>
</gene>
<evidence type="ECO:0000256" key="7">
    <source>
        <dbReference type="ARBA" id="ARBA00022833"/>
    </source>
</evidence>
<organism evidence="11 12">
    <name type="scientific">Ranatra chinensis</name>
    <dbReference type="NCBI Taxonomy" id="642074"/>
    <lineage>
        <taxon>Eukaryota</taxon>
        <taxon>Metazoa</taxon>
        <taxon>Ecdysozoa</taxon>
        <taxon>Arthropoda</taxon>
        <taxon>Hexapoda</taxon>
        <taxon>Insecta</taxon>
        <taxon>Pterygota</taxon>
        <taxon>Neoptera</taxon>
        <taxon>Paraneoptera</taxon>
        <taxon>Hemiptera</taxon>
        <taxon>Heteroptera</taxon>
        <taxon>Panheteroptera</taxon>
        <taxon>Nepomorpha</taxon>
        <taxon>Nepidae</taxon>
        <taxon>Ranatrinae</taxon>
        <taxon>Ranatra</taxon>
    </lineage>
</organism>
<reference evidence="11 12" key="1">
    <citation type="submission" date="2024-07" db="EMBL/GenBank/DDBJ databases">
        <title>Chromosome-level genome assembly of the water stick insect Ranatra chinensis (Heteroptera: Nepidae).</title>
        <authorList>
            <person name="Liu X."/>
        </authorList>
    </citation>
    <scope>NUCLEOTIDE SEQUENCE [LARGE SCALE GENOMIC DNA]</scope>
    <source>
        <strain evidence="11">Cailab_2021Rc</strain>
        <tissue evidence="11">Muscle</tissue>
    </source>
</reference>
<evidence type="ECO:0000256" key="5">
    <source>
        <dbReference type="ARBA" id="ARBA00022771"/>
    </source>
</evidence>
<keyword evidence="5 8" id="KW-0863">Zinc-finger</keyword>
<evidence type="ECO:0000313" key="12">
    <source>
        <dbReference type="Proteomes" id="UP001558652"/>
    </source>
</evidence>
<dbReference type="GO" id="GO:0016740">
    <property type="term" value="F:transferase activity"/>
    <property type="evidence" value="ECO:0007669"/>
    <property type="project" value="UniProtKB-KW"/>
</dbReference>
<dbReference type="InterPro" id="IPR047557">
    <property type="entry name" value="Rcat_RBR_HOIL1"/>
</dbReference>
<name>A0ABD0YT48_9HEMI</name>
<sequence>MDLEKDELVISVEAFECPVCLMEYQPMEGVVLHECLHTFCRQCLANTVEFSEEAELVAPQVYEQHLAKSIALAETNIGNAFHCKSPDCKGWCIYEDNVNTFRCPAIHEGLNCKQFQEQLNEDSPTSVEAKRTKEMLKEMVDRGEAMNCPTCQVVLMKKWGCDWLRCSMCKTEICWVTRGPRWGPNGKGDTSGGCQCGVNGVKCHPKCNYCH</sequence>
<feature type="domain" description="RING-type" evidence="9">
    <location>
        <begin position="17"/>
        <end position="59"/>
    </location>
</feature>
<feature type="domain" description="RING-type" evidence="10">
    <location>
        <begin position="13"/>
        <end position="207"/>
    </location>
</feature>
<protein>
    <recommendedName>
        <fullName evidence="13">RanBP-type and C3HC4-type zinc finger-containing protein 1</fullName>
    </recommendedName>
</protein>
<dbReference type="PROSITE" id="PS00028">
    <property type="entry name" value="ZINC_FINGER_C2H2_1"/>
    <property type="match status" value="1"/>
</dbReference>
<evidence type="ECO:0008006" key="13">
    <source>
        <dbReference type="Google" id="ProtNLM"/>
    </source>
</evidence>
<dbReference type="PROSITE" id="PS51873">
    <property type="entry name" value="TRIAD"/>
    <property type="match status" value="1"/>
</dbReference>
<dbReference type="InterPro" id="IPR027370">
    <property type="entry name" value="Znf-RING_euk"/>
</dbReference>
<evidence type="ECO:0000259" key="10">
    <source>
        <dbReference type="PROSITE" id="PS51873"/>
    </source>
</evidence>
<dbReference type="InterPro" id="IPR017907">
    <property type="entry name" value="Znf_RING_CS"/>
</dbReference>